<dbReference type="EMBL" id="JAAGNN010000007">
    <property type="protein sequence ID" value="KAF4086818.1"/>
    <property type="molecule type" value="Genomic_DNA"/>
</dbReference>
<evidence type="ECO:0000313" key="2">
    <source>
        <dbReference type="EMBL" id="KAF4086818.1"/>
    </source>
</evidence>
<evidence type="ECO:0000313" key="3">
    <source>
        <dbReference type="Proteomes" id="UP000593565"/>
    </source>
</evidence>
<comment type="caution">
    <text evidence="2">The sequence shown here is derived from an EMBL/GenBank/DDBJ whole genome shotgun (WGS) entry which is preliminary data.</text>
</comment>
<feature type="transmembrane region" description="Helical" evidence="1">
    <location>
        <begin position="109"/>
        <end position="126"/>
    </location>
</feature>
<dbReference type="Proteomes" id="UP000593565">
    <property type="component" value="Unassembled WGS sequence"/>
</dbReference>
<name>A0A7J6AZ23_AMEME</name>
<keyword evidence="1" id="KW-1133">Transmembrane helix</keyword>
<dbReference type="AlphaFoldDB" id="A0A7J6AZ23"/>
<proteinExistence type="predicted"/>
<sequence length="147" mass="17206">MFCKSFNNMQRNIYMALIQIRNLHLGLCTIVFLLTCGDCTKSYERNILHQMNGTAFKGETVVFHCNGTLTSELKDIGWRKDGNLIFIYSPVINQTVFNYTSSRMQLQELLQYVSLSSVLCLFIGNIRRKKHLIRETQWMTINHMEEE</sequence>
<protein>
    <submittedName>
        <fullName evidence="2">Uncharacterized protein</fullName>
    </submittedName>
</protein>
<keyword evidence="1" id="KW-0812">Transmembrane</keyword>
<evidence type="ECO:0000256" key="1">
    <source>
        <dbReference type="SAM" id="Phobius"/>
    </source>
</evidence>
<organism evidence="2 3">
    <name type="scientific">Ameiurus melas</name>
    <name type="common">Black bullhead</name>
    <name type="synonym">Silurus melas</name>
    <dbReference type="NCBI Taxonomy" id="219545"/>
    <lineage>
        <taxon>Eukaryota</taxon>
        <taxon>Metazoa</taxon>
        <taxon>Chordata</taxon>
        <taxon>Craniata</taxon>
        <taxon>Vertebrata</taxon>
        <taxon>Euteleostomi</taxon>
        <taxon>Actinopterygii</taxon>
        <taxon>Neopterygii</taxon>
        <taxon>Teleostei</taxon>
        <taxon>Ostariophysi</taxon>
        <taxon>Siluriformes</taxon>
        <taxon>Ictaluridae</taxon>
        <taxon>Ameiurus</taxon>
    </lineage>
</organism>
<gene>
    <name evidence="2" type="ORF">AMELA_G00088730</name>
</gene>
<reference evidence="2 3" key="1">
    <citation type="submission" date="2020-02" db="EMBL/GenBank/DDBJ databases">
        <title>A chromosome-scale genome assembly of the black bullhead catfish (Ameiurus melas).</title>
        <authorList>
            <person name="Wen M."/>
            <person name="Zham M."/>
            <person name="Cabau C."/>
            <person name="Klopp C."/>
            <person name="Donnadieu C."/>
            <person name="Roques C."/>
            <person name="Bouchez O."/>
            <person name="Lampietro C."/>
            <person name="Jouanno E."/>
            <person name="Herpin A."/>
            <person name="Louis A."/>
            <person name="Berthelot C."/>
            <person name="Parey E."/>
            <person name="Roest-Crollius H."/>
            <person name="Braasch I."/>
            <person name="Postlethwait J."/>
            <person name="Robinson-Rechavi M."/>
            <person name="Echchiki A."/>
            <person name="Begum T."/>
            <person name="Montfort J."/>
            <person name="Schartl M."/>
            <person name="Bobe J."/>
            <person name="Guiguen Y."/>
        </authorList>
    </citation>
    <scope>NUCLEOTIDE SEQUENCE [LARGE SCALE GENOMIC DNA]</scope>
    <source>
        <strain evidence="2">M_S1</strain>
        <tissue evidence="2">Blood</tissue>
    </source>
</reference>
<keyword evidence="1" id="KW-0472">Membrane</keyword>
<keyword evidence="3" id="KW-1185">Reference proteome</keyword>
<accession>A0A7J6AZ23</accession>